<reference evidence="2" key="1">
    <citation type="journal article" date="2023" name="Science">
        <title>Elucidation of the pathway for biosynthesis of saponin adjuvants from the soapbark tree.</title>
        <authorList>
            <person name="Reed J."/>
            <person name="Orme A."/>
            <person name="El-Demerdash A."/>
            <person name="Owen C."/>
            <person name="Martin L.B.B."/>
            <person name="Misra R.C."/>
            <person name="Kikuchi S."/>
            <person name="Rejzek M."/>
            <person name="Martin A.C."/>
            <person name="Harkess A."/>
            <person name="Leebens-Mack J."/>
            <person name="Louveau T."/>
            <person name="Stephenson M.J."/>
            <person name="Osbourn A."/>
        </authorList>
    </citation>
    <scope>NUCLEOTIDE SEQUENCE</scope>
    <source>
        <strain evidence="2">S10</strain>
    </source>
</reference>
<keyword evidence="2" id="KW-0238">DNA-binding</keyword>
<dbReference type="EMBL" id="JARAOO010000013">
    <property type="protein sequence ID" value="KAJ7947319.1"/>
    <property type="molecule type" value="Genomic_DNA"/>
</dbReference>
<proteinExistence type="predicted"/>
<dbReference type="EMBL" id="JARAOO010000013">
    <property type="protein sequence ID" value="KAJ7947320.1"/>
    <property type="molecule type" value="Genomic_DNA"/>
</dbReference>
<evidence type="ECO:0000256" key="1">
    <source>
        <dbReference type="SAM" id="MobiDB-lite"/>
    </source>
</evidence>
<keyword evidence="3" id="KW-1185">Reference proteome</keyword>
<dbReference type="KEGG" id="qsa:O6P43_032138"/>
<protein>
    <submittedName>
        <fullName evidence="2">Myb/SANT-like DNA-binding domain protein</fullName>
    </submittedName>
</protein>
<dbReference type="AlphaFoldDB" id="A0AAD7KYJ7"/>
<feature type="region of interest" description="Disordered" evidence="1">
    <location>
        <begin position="1"/>
        <end position="51"/>
    </location>
</feature>
<evidence type="ECO:0000313" key="2">
    <source>
        <dbReference type="EMBL" id="KAJ7947320.1"/>
    </source>
</evidence>
<comment type="caution">
    <text evidence="2">The sequence shown here is derived from an EMBL/GenBank/DDBJ whole genome shotgun (WGS) entry which is preliminary data.</text>
</comment>
<dbReference type="Proteomes" id="UP001163823">
    <property type="component" value="Chromosome 13"/>
</dbReference>
<sequence>MSNKEVHGEADEETDTTGSDRSSGSHDMEEALSTDAQKRKGQSTSSVELPHIKKVESKNELAFVVKEMSDSLQEFLRSSVKRLDVKEVIDELKGVPDLDRKQRLKAINWLIENETQFSVVKNLPIDEKKDYILMFMP</sequence>
<gene>
    <name evidence="2" type="ORF">O6P43_032138</name>
</gene>
<accession>A0AAD7KYJ7</accession>
<dbReference type="GO" id="GO:0003677">
    <property type="term" value="F:DNA binding"/>
    <property type="evidence" value="ECO:0007669"/>
    <property type="project" value="UniProtKB-KW"/>
</dbReference>
<organism evidence="2 3">
    <name type="scientific">Quillaja saponaria</name>
    <name type="common">Soap bark tree</name>
    <dbReference type="NCBI Taxonomy" id="32244"/>
    <lineage>
        <taxon>Eukaryota</taxon>
        <taxon>Viridiplantae</taxon>
        <taxon>Streptophyta</taxon>
        <taxon>Embryophyta</taxon>
        <taxon>Tracheophyta</taxon>
        <taxon>Spermatophyta</taxon>
        <taxon>Magnoliopsida</taxon>
        <taxon>eudicotyledons</taxon>
        <taxon>Gunneridae</taxon>
        <taxon>Pentapetalae</taxon>
        <taxon>rosids</taxon>
        <taxon>fabids</taxon>
        <taxon>Fabales</taxon>
        <taxon>Quillajaceae</taxon>
        <taxon>Quillaja</taxon>
    </lineage>
</organism>
<evidence type="ECO:0000313" key="3">
    <source>
        <dbReference type="Proteomes" id="UP001163823"/>
    </source>
</evidence>
<name>A0AAD7KYJ7_QUISA</name>